<reference evidence="3 4" key="1">
    <citation type="submission" date="2019-09" db="EMBL/GenBank/DDBJ databases">
        <authorList>
            <person name="Valk L.C."/>
        </authorList>
    </citation>
    <scope>NUCLEOTIDE SEQUENCE [LARGE SCALE GENOMIC DNA]</scope>
    <source>
        <strain evidence="3">GalUA</strain>
    </source>
</reference>
<keyword evidence="1" id="KW-0812">Transmembrane</keyword>
<dbReference type="InterPro" id="IPR007329">
    <property type="entry name" value="FMN-bd"/>
</dbReference>
<dbReference type="GO" id="GO:0016020">
    <property type="term" value="C:membrane"/>
    <property type="evidence" value="ECO:0007669"/>
    <property type="project" value="InterPro"/>
</dbReference>
<dbReference type="EMBL" id="WAGX01000005">
    <property type="protein sequence ID" value="KAB1437451.1"/>
    <property type="molecule type" value="Genomic_DNA"/>
</dbReference>
<dbReference type="Proteomes" id="UP000461768">
    <property type="component" value="Unassembled WGS sequence"/>
</dbReference>
<keyword evidence="4" id="KW-1185">Reference proteome</keyword>
<dbReference type="GO" id="GO:0010181">
    <property type="term" value="F:FMN binding"/>
    <property type="evidence" value="ECO:0007669"/>
    <property type="project" value="InterPro"/>
</dbReference>
<comment type="caution">
    <text evidence="3">The sequence shown here is derived from an EMBL/GenBank/DDBJ whole genome shotgun (WGS) entry which is preliminary data.</text>
</comment>
<keyword evidence="1" id="KW-0472">Membrane</keyword>
<evidence type="ECO:0000313" key="3">
    <source>
        <dbReference type="EMBL" id="KAB1437451.1"/>
    </source>
</evidence>
<proteinExistence type="predicted"/>
<dbReference type="AlphaFoldDB" id="A0A7V7QJ52"/>
<dbReference type="Pfam" id="PF04205">
    <property type="entry name" value="FMN_bind"/>
    <property type="match status" value="1"/>
</dbReference>
<evidence type="ECO:0000259" key="2">
    <source>
        <dbReference type="SMART" id="SM00900"/>
    </source>
</evidence>
<feature type="domain" description="FMN-binding" evidence="2">
    <location>
        <begin position="53"/>
        <end position="128"/>
    </location>
</feature>
<dbReference type="SMART" id="SM00900">
    <property type="entry name" value="FMN_bind"/>
    <property type="match status" value="1"/>
</dbReference>
<evidence type="ECO:0000256" key="1">
    <source>
        <dbReference type="SAM" id="Phobius"/>
    </source>
</evidence>
<dbReference type="OrthoDB" id="307864at2"/>
<keyword evidence="1" id="KW-1133">Transmembrane helix</keyword>
<evidence type="ECO:0000313" key="4">
    <source>
        <dbReference type="Proteomes" id="UP000461768"/>
    </source>
</evidence>
<name>A0A7V7QJ52_9FIRM</name>
<accession>A0A7V7QJ52</accession>
<gene>
    <name evidence="3" type="ORF">F7O84_07515</name>
</gene>
<feature type="transmembrane region" description="Helical" evidence="1">
    <location>
        <begin position="6"/>
        <end position="26"/>
    </location>
</feature>
<dbReference type="RefSeq" id="WP_151143824.1">
    <property type="nucleotide sequence ID" value="NZ_WAGX01000005.1"/>
</dbReference>
<dbReference type="Gene3D" id="3.90.1010.20">
    <property type="match status" value="1"/>
</dbReference>
<organism evidence="3 4">
    <name type="scientific">Candidatus Galacturonatibacter soehngenii</name>
    <dbReference type="NCBI Taxonomy" id="2307010"/>
    <lineage>
        <taxon>Bacteria</taxon>
        <taxon>Bacillati</taxon>
        <taxon>Bacillota</taxon>
        <taxon>Clostridia</taxon>
        <taxon>Lachnospirales</taxon>
        <taxon>Lachnospiraceae</taxon>
        <taxon>Candidatus Galacturonatibacter</taxon>
    </lineage>
</organism>
<protein>
    <submittedName>
        <fullName evidence="3">FMN-binding protein</fullName>
    </submittedName>
</protein>
<sequence>MKKLVMILGIIGIIVVALIGVVMKLGEAQKNDMKALRYEVIDMSKVENGDYEGIAETTLVKVTVMVTVFDHQITDIVINRHDNGKGQPAEIIVQNMIEQNNWEVDGVSGATTSSNVIKSAVSNALSKGIK</sequence>
<reference evidence="3 4" key="2">
    <citation type="submission" date="2020-02" db="EMBL/GenBank/DDBJ databases">
        <title>Candidatus Galacturonibacter soehngenii shows hetero-acetogenic catabolism of galacturonic acid but lacks a canonical carbon monoxide dehydrogenase/acetyl-CoA synthase complex.</title>
        <authorList>
            <person name="Diender M."/>
            <person name="Stouten G.R."/>
            <person name="Petersen J.F."/>
            <person name="Nielsen P.H."/>
            <person name="Dueholm M.S."/>
            <person name="Pronk J.T."/>
            <person name="Van Loosdrecht M.C.M."/>
        </authorList>
    </citation>
    <scope>NUCLEOTIDE SEQUENCE [LARGE SCALE GENOMIC DNA]</scope>
    <source>
        <strain evidence="3">GalUA</strain>
    </source>
</reference>